<feature type="compositionally biased region" description="Low complexity" evidence="2">
    <location>
        <begin position="696"/>
        <end position="706"/>
    </location>
</feature>
<dbReference type="InterPro" id="IPR024774">
    <property type="entry name" value="PH_dom-Mcp5-type"/>
</dbReference>
<evidence type="ECO:0000256" key="1">
    <source>
        <dbReference type="SAM" id="Coils"/>
    </source>
</evidence>
<dbReference type="InterPro" id="IPR001849">
    <property type="entry name" value="PH_domain"/>
</dbReference>
<name>A0A423X3E6_9PEZI</name>
<evidence type="ECO:0000313" key="4">
    <source>
        <dbReference type="EMBL" id="ROW10433.1"/>
    </source>
</evidence>
<feature type="region of interest" description="Disordered" evidence="2">
    <location>
        <begin position="1362"/>
        <end position="1384"/>
    </location>
</feature>
<feature type="compositionally biased region" description="Polar residues" evidence="2">
    <location>
        <begin position="707"/>
        <end position="721"/>
    </location>
</feature>
<dbReference type="GO" id="GO:0000226">
    <property type="term" value="P:microtubule cytoskeleton organization"/>
    <property type="evidence" value="ECO:0007669"/>
    <property type="project" value="TreeGrafter"/>
</dbReference>
<feature type="compositionally biased region" description="Polar residues" evidence="2">
    <location>
        <begin position="1782"/>
        <end position="1794"/>
    </location>
</feature>
<feature type="region of interest" description="Disordered" evidence="2">
    <location>
        <begin position="1582"/>
        <end position="1601"/>
    </location>
</feature>
<feature type="compositionally biased region" description="Pro residues" evidence="2">
    <location>
        <begin position="388"/>
        <end position="397"/>
    </location>
</feature>
<feature type="region of interest" description="Disordered" evidence="2">
    <location>
        <begin position="1891"/>
        <end position="1936"/>
    </location>
</feature>
<feature type="region of interest" description="Disordered" evidence="2">
    <location>
        <begin position="1517"/>
        <end position="1573"/>
    </location>
</feature>
<dbReference type="GO" id="GO:0032065">
    <property type="term" value="P:maintenance of protein location in cell cortex"/>
    <property type="evidence" value="ECO:0007669"/>
    <property type="project" value="InterPro"/>
</dbReference>
<gene>
    <name evidence="4" type="ORF">VMCG_01703</name>
</gene>
<dbReference type="GO" id="GO:0005739">
    <property type="term" value="C:mitochondrion"/>
    <property type="evidence" value="ECO:0007669"/>
    <property type="project" value="TreeGrafter"/>
</dbReference>
<feature type="region of interest" description="Disordered" evidence="2">
    <location>
        <begin position="958"/>
        <end position="979"/>
    </location>
</feature>
<dbReference type="SMART" id="SM00233">
    <property type="entry name" value="PH"/>
    <property type="match status" value="1"/>
</dbReference>
<keyword evidence="5" id="KW-1185">Reference proteome</keyword>
<dbReference type="OrthoDB" id="2149224at2759"/>
<feature type="coiled-coil region" evidence="1">
    <location>
        <begin position="74"/>
        <end position="101"/>
    </location>
</feature>
<evidence type="ECO:0000313" key="5">
    <source>
        <dbReference type="Proteomes" id="UP000283895"/>
    </source>
</evidence>
<evidence type="ECO:0000256" key="2">
    <source>
        <dbReference type="SAM" id="MobiDB-lite"/>
    </source>
</evidence>
<dbReference type="InterPro" id="IPR053005">
    <property type="entry name" value="Nuclear_Pos-Cytoskel_Interact"/>
</dbReference>
<dbReference type="Pfam" id="PF12814">
    <property type="entry name" value="Mcp5_PH"/>
    <property type="match status" value="1"/>
</dbReference>
<feature type="compositionally biased region" description="Basic residues" evidence="2">
    <location>
        <begin position="1899"/>
        <end position="1908"/>
    </location>
</feature>
<feature type="region of interest" description="Disordered" evidence="2">
    <location>
        <begin position="1768"/>
        <end position="1794"/>
    </location>
</feature>
<keyword evidence="1" id="KW-0175">Coiled coil</keyword>
<feature type="region of interest" description="Disordered" evidence="2">
    <location>
        <begin position="127"/>
        <end position="151"/>
    </location>
</feature>
<protein>
    <recommendedName>
        <fullName evidence="3">PH domain-containing protein</fullName>
    </recommendedName>
</protein>
<dbReference type="PANTHER" id="PTHR28190">
    <property type="entry name" value="NUCLEAR MIGRATION PROTEIN NUM1"/>
    <property type="match status" value="1"/>
</dbReference>
<reference evidence="4 5" key="1">
    <citation type="submission" date="2015-09" db="EMBL/GenBank/DDBJ databases">
        <title>Host preference determinants of Valsa canker pathogens revealed by comparative genomics.</title>
        <authorList>
            <person name="Yin Z."/>
            <person name="Huang L."/>
        </authorList>
    </citation>
    <scope>NUCLEOTIDE SEQUENCE [LARGE SCALE GENOMIC DNA]</scope>
    <source>
        <strain evidence="4 5">03-1</strain>
    </source>
</reference>
<feature type="region of interest" description="Disordered" evidence="2">
    <location>
        <begin position="448"/>
        <end position="671"/>
    </location>
</feature>
<dbReference type="GO" id="GO:0005543">
    <property type="term" value="F:phospholipid binding"/>
    <property type="evidence" value="ECO:0007669"/>
    <property type="project" value="InterPro"/>
</dbReference>
<dbReference type="GO" id="GO:0015631">
    <property type="term" value="F:tubulin binding"/>
    <property type="evidence" value="ECO:0007669"/>
    <property type="project" value="TreeGrafter"/>
</dbReference>
<feature type="compositionally biased region" description="Polar residues" evidence="2">
    <location>
        <begin position="1540"/>
        <end position="1567"/>
    </location>
</feature>
<feature type="coiled-coil region" evidence="1">
    <location>
        <begin position="1855"/>
        <end position="1882"/>
    </location>
</feature>
<dbReference type="PANTHER" id="PTHR28190:SF1">
    <property type="entry name" value="NUCLEAR MIGRATION PROTEIN NUM1"/>
    <property type="match status" value="1"/>
</dbReference>
<dbReference type="GO" id="GO:0005938">
    <property type="term" value="C:cell cortex"/>
    <property type="evidence" value="ECO:0007669"/>
    <property type="project" value="InterPro"/>
</dbReference>
<proteinExistence type="predicted"/>
<feature type="compositionally biased region" description="Basic residues" evidence="2">
    <location>
        <begin position="629"/>
        <end position="643"/>
    </location>
</feature>
<dbReference type="CDD" id="cd13365">
    <property type="entry name" value="PH_PLC_plant-like"/>
    <property type="match status" value="1"/>
</dbReference>
<feature type="compositionally biased region" description="Polar residues" evidence="2">
    <location>
        <begin position="645"/>
        <end position="671"/>
    </location>
</feature>
<evidence type="ECO:0000259" key="3">
    <source>
        <dbReference type="PROSITE" id="PS50003"/>
    </source>
</evidence>
<feature type="region of interest" description="Disordered" evidence="2">
    <location>
        <begin position="1"/>
        <end position="54"/>
    </location>
</feature>
<dbReference type="EMBL" id="LKEA01000003">
    <property type="protein sequence ID" value="ROW10433.1"/>
    <property type="molecule type" value="Genomic_DNA"/>
</dbReference>
<sequence length="1936" mass="211312">MANSMASDEPSLVIGQEEPDPFVSSSNPTIHRFSNHDSQTFTLGPGASPASAKQALEAHLADTDRRMEEAGKLGTALVQQRKELEERLKEVEQLETEDELSPDLKQKLMVIEKDYNEVARDSARAFVPKQRMSSHEVSAGMPFTPDKGAVRRSVSPSKFEKFESLATGSPSKFSVPNRKMRNQPANRIHDIEFAAEISTSLITQVRNLQALLQERDEEVKDLKADKSDLQVEVEGFQQRMRNLDESESRYKDENWNLETQIQELMAAQREAADREKKLANSLNLLQADKNSTQRELDEIKAAHSKLAEDHAAAVKHHDIELGTAKRNAVMAEGERVALQRRIEELASQNQELAKAISLERGRASTRNTPSGSSEDDLENAGGNMTPEHSPPPSPIKPTPRHSMLETETLKTSLQHAQRTIQSLRTNVHREKTEKLELKRLLQDARDEVEKMRSDPVERPHQRRAREAKSREFKKPAKLDKLGTARTPKAEILHFEDPEWEEVATQKGSPPTGGFLSRMADIALPSTETDEFETANEAHETTDAFETAHERGTETEEFQTGAENFTDSDDTETESPSRRAGARSNALRRAPIFAANKEYTYESTASTSASEDEGDYMDPTRTPGSPTQKARLRVGRGTLSRRSRQFSEGTSIQGSPASHPNSSFSGPSGMPQQSLFAELNEFEGSDEDSITNTPGQRSIRSVSIRSVTPGSTARGRTTSPASTVPAVPAIPKVIMVDSGMMTDPVDMQPVAESSSVMASVPPQRPMSLDTVVSAVQDRPLSIYSDASAQYDMDEGTAQFPAPPAAPTSIGNIPTPFLPPPQTLGMSNVYAEEIVPRAEPEPEPTLPPRLGLSDVVFEHVEPIAEPQVPPPSLSMSHMVAEDIEPIAEPAVPPPAPPTLSVSSIVAEHVEPVAEPEKPLPPPPVLAYSSISSSEVEPIAEPEREPEIVRVVEYVEAPKPPPPTLEFSSISSSEVEPVAEAEREPEIVRVVEYVEAPKPPPPTLEFSSISSSEVEPVAEAEREPEIVRVVEYVEAPKPPPPTLEYSSIASAEVEPVAEEEREPEIVRVVEYVDAPKPPPQLLEFSSISTSEVEPVAEEEREPEIVRVVEYVDAPKSSPPTLAFSSISSAEVEPLATPEPEPQIVRVVEYVEAPKPPPAELSYSALVAEGIEPLAEPEAPLPLLSVSSITSEQVEPRAEPQPLPPSLSLSPVVTEDIEPKAEPQPALSVSAIASEHVEPVPEPQSLPPPLSVSTIVSEQVEPISPVETKVIPDIPKAAVLDFSTIQSLETPPVEPEHPVLSKPVLAPLGFSAIEALDTEPISPSSPKRHGLIIPRDQEERPVTPSRGIFGSIFGFGKSKEPEAPFIAEDETRQSPSDTPLVETPESQRPFKEISANTAAKPIHKENVQLSDSAAQTSLTAEAIDQMLHAKHRPLPQLAHQKSDSLASVNSMGSPGTVRIQRSHDSLDNITRPKGRMVDTGAEASSEAASWRPGSAMSARASLKNAPPLPPNHREAIEAARTGTANSGHGTIGSMGPPLYPASAYKNSMTRPRTPVSQHLSVNNSNKGSPTPRQDRMSSAHGIADLLHSPNRLTARSRKSSVSSFASEVDARFSSIGGMGMGAHGFGPNTDPRMIQAITQTMIGEYLWKYTRKTGRGEMSENRHRRYFWVHPYTRTLYWSDRDPTTAGRSELRAKSVPIEAVRVVTDDNPMPPGLHRKSLVIISPGRSVKFTCTTGQRHETWFNALSYLLLRTNSEGEADTEELVNGITREDVDEFNPGTRSRAAPSISSYNSHGTRNTHAMNLDVPTLTPNHKKGTSAGSVSRATLTGRLSGYWKSTQDSLSGLRSRSGVHDQTSLYENDEVHDSAEDLRQMYEKQDRESDRLDNVRACCEGKHDVGTLTKGKGSRHSHHPHTHEGASIHSHPSRASTPGPSLGAAISRT</sequence>
<feature type="compositionally biased region" description="Low complexity" evidence="2">
    <location>
        <begin position="965"/>
        <end position="975"/>
    </location>
</feature>
<feature type="coiled-coil region" evidence="1">
    <location>
        <begin position="205"/>
        <end position="355"/>
    </location>
</feature>
<dbReference type="SUPFAM" id="SSF50729">
    <property type="entry name" value="PH domain-like"/>
    <property type="match status" value="1"/>
</dbReference>
<organism evidence="4 5">
    <name type="scientific">Cytospora schulzeri</name>
    <dbReference type="NCBI Taxonomy" id="448051"/>
    <lineage>
        <taxon>Eukaryota</taxon>
        <taxon>Fungi</taxon>
        <taxon>Dikarya</taxon>
        <taxon>Ascomycota</taxon>
        <taxon>Pezizomycotina</taxon>
        <taxon>Sordariomycetes</taxon>
        <taxon>Sordariomycetidae</taxon>
        <taxon>Diaporthales</taxon>
        <taxon>Cytosporaceae</taxon>
        <taxon>Cytospora</taxon>
    </lineage>
</organism>
<feature type="region of interest" description="Disordered" evidence="2">
    <location>
        <begin position="997"/>
        <end position="1018"/>
    </location>
</feature>
<feature type="region of interest" description="Disordered" evidence="2">
    <location>
        <begin position="1463"/>
        <end position="1489"/>
    </location>
</feature>
<accession>A0A423X3E6</accession>
<feature type="region of interest" description="Disordered" evidence="2">
    <location>
        <begin position="356"/>
        <end position="400"/>
    </location>
</feature>
<feature type="compositionally biased region" description="Basic and acidic residues" evidence="2">
    <location>
        <begin position="535"/>
        <end position="553"/>
    </location>
</feature>
<feature type="domain" description="PH" evidence="3">
    <location>
        <begin position="1635"/>
        <end position="1746"/>
    </location>
</feature>
<dbReference type="Proteomes" id="UP000283895">
    <property type="component" value="Unassembled WGS sequence"/>
</dbReference>
<feature type="compositionally biased region" description="Low complexity" evidence="2">
    <location>
        <begin position="1004"/>
        <end position="1014"/>
    </location>
</feature>
<dbReference type="PROSITE" id="PS50003">
    <property type="entry name" value="PH_DOMAIN"/>
    <property type="match status" value="1"/>
</dbReference>
<comment type="caution">
    <text evidence="4">The sequence shown here is derived from an EMBL/GenBank/DDBJ whole genome shotgun (WGS) entry which is preliminary data.</text>
</comment>
<dbReference type="STRING" id="356882.A0A423X3E6"/>
<feature type="compositionally biased region" description="Basic and acidic residues" evidence="2">
    <location>
        <begin position="448"/>
        <end position="496"/>
    </location>
</feature>
<feature type="region of interest" description="Disordered" evidence="2">
    <location>
        <begin position="683"/>
        <end position="723"/>
    </location>
</feature>